<evidence type="ECO:0000313" key="2">
    <source>
        <dbReference type="EMBL" id="KAJ7040144.1"/>
    </source>
</evidence>
<name>A0AAD6T5H1_9AGAR</name>
<organism evidence="2 3">
    <name type="scientific">Mycena alexandri</name>
    <dbReference type="NCBI Taxonomy" id="1745969"/>
    <lineage>
        <taxon>Eukaryota</taxon>
        <taxon>Fungi</taxon>
        <taxon>Dikarya</taxon>
        <taxon>Basidiomycota</taxon>
        <taxon>Agaricomycotina</taxon>
        <taxon>Agaricomycetes</taxon>
        <taxon>Agaricomycetidae</taxon>
        <taxon>Agaricales</taxon>
        <taxon>Marasmiineae</taxon>
        <taxon>Mycenaceae</taxon>
        <taxon>Mycena</taxon>
    </lineage>
</organism>
<reference evidence="2" key="1">
    <citation type="submission" date="2023-03" db="EMBL/GenBank/DDBJ databases">
        <title>Massive genome expansion in bonnet fungi (Mycena s.s.) driven by repeated elements and novel gene families across ecological guilds.</title>
        <authorList>
            <consortium name="Lawrence Berkeley National Laboratory"/>
            <person name="Harder C.B."/>
            <person name="Miyauchi S."/>
            <person name="Viragh M."/>
            <person name="Kuo A."/>
            <person name="Thoen E."/>
            <person name="Andreopoulos B."/>
            <person name="Lu D."/>
            <person name="Skrede I."/>
            <person name="Drula E."/>
            <person name="Henrissat B."/>
            <person name="Morin E."/>
            <person name="Kohler A."/>
            <person name="Barry K."/>
            <person name="LaButti K."/>
            <person name="Morin E."/>
            <person name="Salamov A."/>
            <person name="Lipzen A."/>
            <person name="Mereny Z."/>
            <person name="Hegedus B."/>
            <person name="Baldrian P."/>
            <person name="Stursova M."/>
            <person name="Weitz H."/>
            <person name="Taylor A."/>
            <person name="Grigoriev I.V."/>
            <person name="Nagy L.G."/>
            <person name="Martin F."/>
            <person name="Kauserud H."/>
        </authorList>
    </citation>
    <scope>NUCLEOTIDE SEQUENCE</scope>
    <source>
        <strain evidence="2">CBHHK200</strain>
    </source>
</reference>
<evidence type="ECO:0000259" key="1">
    <source>
        <dbReference type="Pfam" id="PF20209"/>
    </source>
</evidence>
<dbReference type="AlphaFoldDB" id="A0AAD6T5H1"/>
<feature type="domain" description="DUF6570" evidence="1">
    <location>
        <begin position="1"/>
        <end position="102"/>
    </location>
</feature>
<protein>
    <recommendedName>
        <fullName evidence="1">DUF6570 domain-containing protein</fullName>
    </recommendedName>
</protein>
<evidence type="ECO:0000313" key="3">
    <source>
        <dbReference type="Proteomes" id="UP001218188"/>
    </source>
</evidence>
<proteinExistence type="predicted"/>
<keyword evidence="3" id="KW-1185">Reference proteome</keyword>
<gene>
    <name evidence="2" type="ORF">C8F04DRAFT_948875</name>
</gene>
<dbReference type="Pfam" id="PF20209">
    <property type="entry name" value="DUF6570"/>
    <property type="match status" value="1"/>
</dbReference>
<sequence length="255" mass="29169">MIISPVHALVSLYQIRGGQFKYSGHCCNFVRDTAVFHNKVPLLPEECDIIIMRRTGQDAVTNEDVHQDFRVRRNVIEKWLNYLELNHLTFQSRQVVVDRTRLNHLPEDASIRDRLRTVESQTIPGENQDVGPPEQEGAAVNQQDPLFTRGFVPNVTTAQTELEQLHAAAFHNDSPPILTMPAVHGTPINEYSGQAIAINAFPSLFPTGMADFGAHREIKVTMKEWAAHLMRFKDGRFARHPRFRYWALNTVLRHQ</sequence>
<accession>A0AAD6T5H1</accession>
<dbReference type="Proteomes" id="UP001218188">
    <property type="component" value="Unassembled WGS sequence"/>
</dbReference>
<dbReference type="EMBL" id="JARJCM010000023">
    <property type="protein sequence ID" value="KAJ7040144.1"/>
    <property type="molecule type" value="Genomic_DNA"/>
</dbReference>
<comment type="caution">
    <text evidence="2">The sequence shown here is derived from an EMBL/GenBank/DDBJ whole genome shotgun (WGS) entry which is preliminary data.</text>
</comment>
<dbReference type="InterPro" id="IPR046700">
    <property type="entry name" value="DUF6570"/>
</dbReference>
<feature type="non-terminal residue" evidence="2">
    <location>
        <position position="255"/>
    </location>
</feature>